<dbReference type="Pfam" id="PF00196">
    <property type="entry name" value="GerE"/>
    <property type="match status" value="1"/>
</dbReference>
<evidence type="ECO:0000256" key="2">
    <source>
        <dbReference type="ARBA" id="ARBA00022840"/>
    </source>
</evidence>
<dbReference type="Proteomes" id="UP001500449">
    <property type="component" value="Unassembled WGS sequence"/>
</dbReference>
<proteinExistence type="predicted"/>
<organism evidence="4 5">
    <name type="scientific">Pseudonocardia ailaonensis</name>
    <dbReference type="NCBI Taxonomy" id="367279"/>
    <lineage>
        <taxon>Bacteria</taxon>
        <taxon>Bacillati</taxon>
        <taxon>Actinomycetota</taxon>
        <taxon>Actinomycetes</taxon>
        <taxon>Pseudonocardiales</taxon>
        <taxon>Pseudonocardiaceae</taxon>
        <taxon>Pseudonocardia</taxon>
    </lineage>
</organism>
<name>A0ABN2NDM7_9PSEU</name>
<dbReference type="PANTHER" id="PTHR16305:SF28">
    <property type="entry name" value="GUANYLATE CYCLASE DOMAIN-CONTAINING PROTEIN"/>
    <property type="match status" value="1"/>
</dbReference>
<dbReference type="InterPro" id="IPR016032">
    <property type="entry name" value="Sig_transdc_resp-reg_C-effctor"/>
</dbReference>
<feature type="domain" description="HTH luxR-type" evidence="3">
    <location>
        <begin position="821"/>
        <end position="886"/>
    </location>
</feature>
<accession>A0ABN2NDM7</accession>
<dbReference type="SUPFAM" id="SSF52540">
    <property type="entry name" value="P-loop containing nucleoside triphosphate hydrolases"/>
    <property type="match status" value="1"/>
</dbReference>
<dbReference type="RefSeq" id="WP_344421489.1">
    <property type="nucleotide sequence ID" value="NZ_BAAAQK010000018.1"/>
</dbReference>
<dbReference type="PRINTS" id="PR00038">
    <property type="entry name" value="HTHLUXR"/>
</dbReference>
<dbReference type="SUPFAM" id="SSF46894">
    <property type="entry name" value="C-terminal effector domain of the bipartite response regulators"/>
    <property type="match status" value="1"/>
</dbReference>
<gene>
    <name evidence="4" type="ORF">GCM10009836_49080</name>
</gene>
<dbReference type="EMBL" id="BAAAQK010000018">
    <property type="protein sequence ID" value="GAA1862908.1"/>
    <property type="molecule type" value="Genomic_DNA"/>
</dbReference>
<reference evidence="4 5" key="1">
    <citation type="journal article" date="2019" name="Int. J. Syst. Evol. Microbiol.">
        <title>The Global Catalogue of Microorganisms (GCM) 10K type strain sequencing project: providing services to taxonomists for standard genome sequencing and annotation.</title>
        <authorList>
            <consortium name="The Broad Institute Genomics Platform"/>
            <consortium name="The Broad Institute Genome Sequencing Center for Infectious Disease"/>
            <person name="Wu L."/>
            <person name="Ma J."/>
        </authorList>
    </citation>
    <scope>NUCLEOTIDE SEQUENCE [LARGE SCALE GENOMIC DNA]</scope>
    <source>
        <strain evidence="4 5">JCM 16009</strain>
    </source>
</reference>
<dbReference type="SMART" id="SM00382">
    <property type="entry name" value="AAA"/>
    <property type="match status" value="1"/>
</dbReference>
<dbReference type="Gene3D" id="1.10.10.10">
    <property type="entry name" value="Winged helix-like DNA-binding domain superfamily/Winged helix DNA-binding domain"/>
    <property type="match status" value="1"/>
</dbReference>
<evidence type="ECO:0000313" key="5">
    <source>
        <dbReference type="Proteomes" id="UP001500449"/>
    </source>
</evidence>
<dbReference type="InterPro" id="IPR027417">
    <property type="entry name" value="P-loop_NTPase"/>
</dbReference>
<dbReference type="InterPro" id="IPR003593">
    <property type="entry name" value="AAA+_ATPase"/>
</dbReference>
<comment type="caution">
    <text evidence="4">The sequence shown here is derived from an EMBL/GenBank/DDBJ whole genome shotgun (WGS) entry which is preliminary data.</text>
</comment>
<evidence type="ECO:0000313" key="4">
    <source>
        <dbReference type="EMBL" id="GAA1862908.1"/>
    </source>
</evidence>
<sequence length="887" mass="92348">MPAARSIRSGEVTSLVGVLAPGGGTGAVLITGSPGVGKSTTLDALLRHTGDARVHRVTADEMSRTRPFGLIGDLVGVAVPYPPRADTAARVVDAVEQLCADRPLVLAADDVHHADPDSLAVLTGLVGATADLALTLLLARRPLPARTQLTALAARPRLHEVELTGLDDSGLEHLVAARCGAPPGPRLAELLRSANGNPLHAAVLLEDLARSSGLTTDAGTVELAADARASVPSSVQAAARAHLALVDEQARPLLQTLAVWGRPATVDQLARITGTAPVALLEPVQAVVAAGVARWVPGDRLDFAHDVYRDVVGADLAPPLRTVLHDACAAVLQADGAAGTEVLAHRASPGRALQVAVTELQYAPAQAADLLAEAADRAGAAEAEDIALARAHALSGAGQLRESRQVAQEALGWVRNPAIRASLTVVMVHAMLAGAQSAEVIGMIDRILAGELPQRQRASLERQRHLTVVLGGLASVPVRSGTAPSPAGLALELFLAGRCRDALAAAEAAAAEAPPPSVEPAPPWTDLRAAPIWPALVAIYAEGPEQARRRSLDDRRRAQEEGRSWLSPGLLFVAAGIDQVAGRWDDALATTDAGLEAAAAAGLGWVSRAVAMSAQIRIRRGELDRAAVELDRWRLQDLPEYAGLPMTTLAEVMLHEAHGRLPEAAELAARSWDETVGSGRRLWAPVAAPDVARIAARAGDAALLARVLADTEAVVGAGDQAPVLAPAADLARAVAEGDPDRAGAAATAYGLRGHVPGEMAGWEESAVAAAARGDADRARAAARHCTRIAESLGDTTSRRRLAARLRAHDLRVAPPARRARPATGWGSLTPTELRVAELVGEGLTSPQIGTRLYLSPRTVQTHISHSLRKLELRSRSELAATVARHRG</sequence>
<dbReference type="PROSITE" id="PS50043">
    <property type="entry name" value="HTH_LUXR_2"/>
    <property type="match status" value="1"/>
</dbReference>
<dbReference type="CDD" id="cd06170">
    <property type="entry name" value="LuxR_C_like"/>
    <property type="match status" value="1"/>
</dbReference>
<dbReference type="InterPro" id="IPR000792">
    <property type="entry name" value="Tscrpt_reg_LuxR_C"/>
</dbReference>
<dbReference type="InterPro" id="IPR041664">
    <property type="entry name" value="AAA_16"/>
</dbReference>
<protein>
    <recommendedName>
        <fullName evidence="3">HTH luxR-type domain-containing protein</fullName>
    </recommendedName>
</protein>
<dbReference type="PANTHER" id="PTHR16305">
    <property type="entry name" value="TESTICULAR SOLUBLE ADENYLYL CYCLASE"/>
    <property type="match status" value="1"/>
</dbReference>
<evidence type="ECO:0000256" key="1">
    <source>
        <dbReference type="ARBA" id="ARBA00022741"/>
    </source>
</evidence>
<keyword evidence="1" id="KW-0547">Nucleotide-binding</keyword>
<dbReference type="Pfam" id="PF13191">
    <property type="entry name" value="AAA_16"/>
    <property type="match status" value="1"/>
</dbReference>
<dbReference type="SMART" id="SM00421">
    <property type="entry name" value="HTH_LUXR"/>
    <property type="match status" value="1"/>
</dbReference>
<keyword evidence="2" id="KW-0067">ATP-binding</keyword>
<keyword evidence="5" id="KW-1185">Reference proteome</keyword>
<dbReference type="InterPro" id="IPR036388">
    <property type="entry name" value="WH-like_DNA-bd_sf"/>
</dbReference>
<dbReference type="Gene3D" id="3.40.50.300">
    <property type="entry name" value="P-loop containing nucleotide triphosphate hydrolases"/>
    <property type="match status" value="1"/>
</dbReference>
<dbReference type="PROSITE" id="PS00622">
    <property type="entry name" value="HTH_LUXR_1"/>
    <property type="match status" value="1"/>
</dbReference>
<evidence type="ECO:0000259" key="3">
    <source>
        <dbReference type="PROSITE" id="PS50043"/>
    </source>
</evidence>